<accession>A0A4D7BAA2</accession>
<evidence type="ECO:0000256" key="1">
    <source>
        <dbReference type="SAM" id="SignalP"/>
    </source>
</evidence>
<dbReference type="OrthoDB" id="9969797at2"/>
<proteinExistence type="predicted"/>
<evidence type="ECO:0000313" key="4">
    <source>
        <dbReference type="Proteomes" id="UP000298781"/>
    </source>
</evidence>
<keyword evidence="1" id="KW-0732">Signal</keyword>
<dbReference type="EMBL" id="CP039690">
    <property type="protein sequence ID" value="QCI68134.1"/>
    <property type="molecule type" value="Genomic_DNA"/>
</dbReference>
<protein>
    <recommendedName>
        <fullName evidence="5">DUF4148 domain-containing protein</fullName>
    </recommendedName>
</protein>
<organism evidence="2 4">
    <name type="scientific">Phreatobacter stygius</name>
    <dbReference type="NCBI Taxonomy" id="1940610"/>
    <lineage>
        <taxon>Bacteria</taxon>
        <taxon>Pseudomonadati</taxon>
        <taxon>Pseudomonadota</taxon>
        <taxon>Alphaproteobacteria</taxon>
        <taxon>Hyphomicrobiales</taxon>
        <taxon>Phreatobacteraceae</taxon>
        <taxon>Phreatobacter</taxon>
    </lineage>
</organism>
<dbReference type="KEGG" id="pstg:E8M01_30220"/>
<dbReference type="Proteomes" id="UP000298781">
    <property type="component" value="Chromosome"/>
</dbReference>
<reference evidence="2 4" key="1">
    <citation type="submission" date="2019-04" db="EMBL/GenBank/DDBJ databases">
        <title>Phreatobacter aquaticus sp. nov.</title>
        <authorList>
            <person name="Choi A."/>
        </authorList>
    </citation>
    <scope>NUCLEOTIDE SEQUENCE [LARGE SCALE GENOMIC DNA]</scope>
    <source>
        <strain evidence="2 4">KCTC 52518</strain>
    </source>
</reference>
<dbReference type="EMBL" id="CP039690">
    <property type="protein sequence ID" value="QCI67623.1"/>
    <property type="molecule type" value="Genomic_DNA"/>
</dbReference>
<evidence type="ECO:0000313" key="3">
    <source>
        <dbReference type="EMBL" id="QCI68134.1"/>
    </source>
</evidence>
<dbReference type="KEGG" id="pstg:E8M01_27390"/>
<evidence type="ECO:0008006" key="5">
    <source>
        <dbReference type="Google" id="ProtNLM"/>
    </source>
</evidence>
<gene>
    <name evidence="2" type="ORF">E8M01_27390</name>
    <name evidence="3" type="ORF">E8M01_30220</name>
</gene>
<keyword evidence="4" id="KW-1185">Reference proteome</keyword>
<dbReference type="AlphaFoldDB" id="A0A4D7BAA2"/>
<dbReference type="RefSeq" id="WP_136963052.1">
    <property type="nucleotide sequence ID" value="NZ_CP039690.1"/>
</dbReference>
<feature type="signal peptide" evidence="1">
    <location>
        <begin position="1"/>
        <end position="22"/>
    </location>
</feature>
<evidence type="ECO:0000313" key="2">
    <source>
        <dbReference type="EMBL" id="QCI67623.1"/>
    </source>
</evidence>
<feature type="chain" id="PRO_5044606190" description="DUF4148 domain-containing protein" evidence="1">
    <location>
        <begin position="23"/>
        <end position="74"/>
    </location>
</feature>
<sequence>MKKLILAATLFAPLALAAPALADDSAGFVETPAVSTYAPNQPREFTARHGQVSNADQSLISREVVPSSAFSSTN</sequence>
<name>A0A4D7BAA2_9HYPH</name>